<dbReference type="PANTHER" id="PTHR24287">
    <property type="entry name" value="P450, PUTATIVE (EUROFUNG)-RELATED"/>
    <property type="match status" value="1"/>
</dbReference>
<keyword evidence="5 9" id="KW-0560">Oxidoreductase</keyword>
<name>A0A8H7ZHB6_9ASCO</name>
<dbReference type="PRINTS" id="PR01239">
    <property type="entry name" value="EP450IICYP52"/>
</dbReference>
<dbReference type="SUPFAM" id="SSF48264">
    <property type="entry name" value="Cytochrome P450"/>
    <property type="match status" value="1"/>
</dbReference>
<evidence type="ECO:0000256" key="6">
    <source>
        <dbReference type="ARBA" id="ARBA00023004"/>
    </source>
</evidence>
<dbReference type="InterPro" id="IPR002402">
    <property type="entry name" value="Cyt_P450_E_grp-II"/>
</dbReference>
<dbReference type="PRINTS" id="PR00385">
    <property type="entry name" value="P450"/>
</dbReference>
<evidence type="ECO:0000256" key="9">
    <source>
        <dbReference type="RuleBase" id="RU000461"/>
    </source>
</evidence>
<dbReference type="GO" id="GO:0016712">
    <property type="term" value="F:oxidoreductase activity, acting on paired donors, with incorporation or reduction of molecular oxygen, reduced flavin or flavoprotein as one donor, and incorporation of one atom of oxygen"/>
    <property type="evidence" value="ECO:0007669"/>
    <property type="project" value="InterPro"/>
</dbReference>
<sequence>MKFDLSAITSFITIHLFTWYGVTIVAALIYATIGKVKREIFIKKHGCKEAYVFPDGGPFGLILGYLLQKYKSNGEILDFALSLYDKYGRRSTLAAYLFGVRIVVTGEPENMKAILATQFNDFSLGFRHAHFKPLLGDGIFTLDNEGWKESRQLFRPQFAREQISHVKMLEPHVQVLAEHIRKNKGQTFDLQELFFRLTVDASTEFLFGESVHSLYDESIGRECDPDVANFADAFNEAQVALGVRTYLQPAFFLYNPPSFWKNSKIVHNFAKTFVNKALSLTPEQLEERTQKHGYTFLYELVKHTRNPKVLQDQLLNIMVAGRDTTAGLLSFTFFELAKHQDVWNKLKEEIYQHFGSGEDSDVENITFETLKQCNYLKWVLNEVLRMYPSVPINFRVANKDTTLPVGGGPDGTSPVFIGKGTAVVYSPYITQRVDQFYGKDALEFKPERWENAPKLGWAYLPFNGGPRICLGQQFALTEASYVIVRLAQMFPNLTSKYDGPEPCKKLIHLTMSLMDGAHVQMS</sequence>
<evidence type="ECO:0000256" key="4">
    <source>
        <dbReference type="ARBA" id="ARBA00022723"/>
    </source>
</evidence>
<keyword evidence="10" id="KW-1133">Transmembrane helix</keyword>
<dbReference type="InterPro" id="IPR001128">
    <property type="entry name" value="Cyt_P450"/>
</dbReference>
<dbReference type="EMBL" id="JAEOAQ010000002">
    <property type="protein sequence ID" value="KAG5420549.1"/>
    <property type="molecule type" value="Genomic_DNA"/>
</dbReference>
<evidence type="ECO:0000256" key="8">
    <source>
        <dbReference type="PIRSR" id="PIRSR602402-1"/>
    </source>
</evidence>
<dbReference type="OrthoDB" id="1470350at2759"/>
<comment type="similarity">
    <text evidence="2 9">Belongs to the cytochrome P450 family.</text>
</comment>
<dbReference type="AlphaFoldDB" id="A0A8H7ZHB6"/>
<evidence type="ECO:0000256" key="5">
    <source>
        <dbReference type="ARBA" id="ARBA00023002"/>
    </source>
</evidence>
<dbReference type="InterPro" id="IPR047146">
    <property type="entry name" value="Cyt_P450_E_CYP52_fungi"/>
</dbReference>
<evidence type="ECO:0000256" key="7">
    <source>
        <dbReference type="ARBA" id="ARBA00023033"/>
    </source>
</evidence>
<keyword evidence="4 8" id="KW-0479">Metal-binding</keyword>
<evidence type="ECO:0000313" key="12">
    <source>
        <dbReference type="Proteomes" id="UP000669133"/>
    </source>
</evidence>
<keyword evidence="3 8" id="KW-0349">Heme</keyword>
<dbReference type="Pfam" id="PF00067">
    <property type="entry name" value="p450"/>
    <property type="match status" value="1"/>
</dbReference>
<proteinExistence type="inferred from homology"/>
<reference evidence="11 12" key="1">
    <citation type="submission" date="2020-12" db="EMBL/GenBank/DDBJ databases">
        <title>Effect of drift, selection, and recombination on the evolution of hybrid genomes in Candida yeast pathogens.</title>
        <authorList>
            <person name="Mixao V."/>
            <person name="Ksiezopolska E."/>
            <person name="Saus E."/>
            <person name="Boekhout T."/>
            <person name="Gacser A."/>
            <person name="Gabaldon T."/>
        </authorList>
    </citation>
    <scope>NUCLEOTIDE SEQUENCE [LARGE SCALE GENOMIC DNA]</scope>
    <source>
        <strain evidence="11 12">BP57</strain>
    </source>
</reference>
<dbReference type="GO" id="GO:0005506">
    <property type="term" value="F:iron ion binding"/>
    <property type="evidence" value="ECO:0007669"/>
    <property type="project" value="InterPro"/>
</dbReference>
<organism evidence="11 12">
    <name type="scientific">Candida metapsilosis</name>
    <dbReference type="NCBI Taxonomy" id="273372"/>
    <lineage>
        <taxon>Eukaryota</taxon>
        <taxon>Fungi</taxon>
        <taxon>Dikarya</taxon>
        <taxon>Ascomycota</taxon>
        <taxon>Saccharomycotina</taxon>
        <taxon>Pichiomycetes</taxon>
        <taxon>Debaryomycetaceae</taxon>
        <taxon>Candida/Lodderomyces clade</taxon>
        <taxon>Candida</taxon>
    </lineage>
</organism>
<evidence type="ECO:0000256" key="3">
    <source>
        <dbReference type="ARBA" id="ARBA00022617"/>
    </source>
</evidence>
<keyword evidence="10" id="KW-0472">Membrane</keyword>
<dbReference type="GO" id="GO:0020037">
    <property type="term" value="F:heme binding"/>
    <property type="evidence" value="ECO:0007669"/>
    <property type="project" value="InterPro"/>
</dbReference>
<keyword evidence="12" id="KW-1185">Reference proteome</keyword>
<comment type="cofactor">
    <cofactor evidence="1 8">
        <name>heme</name>
        <dbReference type="ChEBI" id="CHEBI:30413"/>
    </cofactor>
</comment>
<dbReference type="InterPro" id="IPR036396">
    <property type="entry name" value="Cyt_P450_sf"/>
</dbReference>
<dbReference type="Gene3D" id="1.10.630.10">
    <property type="entry name" value="Cytochrome P450"/>
    <property type="match status" value="1"/>
</dbReference>
<dbReference type="InterPro" id="IPR017972">
    <property type="entry name" value="Cyt_P450_CS"/>
</dbReference>
<feature type="binding site" description="axial binding residue" evidence="8">
    <location>
        <position position="469"/>
    </location>
    <ligand>
        <name>heme</name>
        <dbReference type="ChEBI" id="CHEBI:30413"/>
    </ligand>
    <ligandPart>
        <name>Fe</name>
        <dbReference type="ChEBI" id="CHEBI:18248"/>
    </ligandPart>
</feature>
<keyword evidence="6 8" id="KW-0408">Iron</keyword>
<dbReference type="PRINTS" id="PR00464">
    <property type="entry name" value="EP450II"/>
</dbReference>
<protein>
    <submittedName>
        <fullName evidence="11">Uncharacterized protein</fullName>
    </submittedName>
</protein>
<gene>
    <name evidence="11" type="ORF">I9W82_002430</name>
</gene>
<dbReference type="InterPro" id="IPR002974">
    <property type="entry name" value="Cyt_P450_E_CYP52_ascomycetes"/>
</dbReference>
<dbReference type="GeneID" id="93651059"/>
<evidence type="ECO:0000256" key="1">
    <source>
        <dbReference type="ARBA" id="ARBA00001971"/>
    </source>
</evidence>
<dbReference type="Proteomes" id="UP000669133">
    <property type="component" value="Unassembled WGS sequence"/>
</dbReference>
<evidence type="ECO:0000256" key="2">
    <source>
        <dbReference type="ARBA" id="ARBA00010617"/>
    </source>
</evidence>
<feature type="transmembrane region" description="Helical" evidence="10">
    <location>
        <begin position="12"/>
        <end position="33"/>
    </location>
</feature>
<evidence type="ECO:0000313" key="11">
    <source>
        <dbReference type="EMBL" id="KAG5420549.1"/>
    </source>
</evidence>
<dbReference type="RefSeq" id="XP_067549665.1">
    <property type="nucleotide sequence ID" value="XM_067691285.1"/>
</dbReference>
<keyword evidence="7 9" id="KW-0503">Monooxygenase</keyword>
<comment type="caution">
    <text evidence="11">The sequence shown here is derived from an EMBL/GenBank/DDBJ whole genome shotgun (WGS) entry which is preliminary data.</text>
</comment>
<dbReference type="PROSITE" id="PS00086">
    <property type="entry name" value="CYTOCHROME_P450"/>
    <property type="match status" value="1"/>
</dbReference>
<accession>A0A8H7ZHB6</accession>
<dbReference type="CDD" id="cd11063">
    <property type="entry name" value="CYP52"/>
    <property type="match status" value="1"/>
</dbReference>
<evidence type="ECO:0000256" key="10">
    <source>
        <dbReference type="SAM" id="Phobius"/>
    </source>
</evidence>
<dbReference type="PANTHER" id="PTHR24287:SF1">
    <property type="entry name" value="P450, PUTATIVE (EUROFUNG)-RELATED"/>
    <property type="match status" value="1"/>
</dbReference>
<keyword evidence="10" id="KW-0812">Transmembrane</keyword>